<evidence type="ECO:0000313" key="2">
    <source>
        <dbReference type="EMBL" id="CAH2207387.1"/>
    </source>
</evidence>
<evidence type="ECO:0000256" key="1">
    <source>
        <dbReference type="SAM" id="MobiDB-lite"/>
    </source>
</evidence>
<dbReference type="OrthoDB" id="7120617at2759"/>
<dbReference type="PANTHER" id="PTHR46538:SF3">
    <property type="entry name" value="PROTEIN KINASE DOMAIN-CONTAINING PROTEIN"/>
    <property type="match status" value="1"/>
</dbReference>
<feature type="non-terminal residue" evidence="2">
    <location>
        <position position="1"/>
    </location>
</feature>
<dbReference type="EMBL" id="CAKXAJ010000048">
    <property type="protein sequence ID" value="CAH2207387.1"/>
    <property type="molecule type" value="Genomic_DNA"/>
</dbReference>
<evidence type="ECO:0000313" key="3">
    <source>
        <dbReference type="Proteomes" id="UP000838756"/>
    </source>
</evidence>
<sequence length="42" mass="4518">VLHLGSGNDAKKKKVFSNIRDNSDPADNWDMIGELGDGAFGK</sequence>
<reference evidence="2" key="1">
    <citation type="submission" date="2022-03" db="EMBL/GenBank/DDBJ databases">
        <authorList>
            <person name="Lindestad O."/>
        </authorList>
    </citation>
    <scope>NUCLEOTIDE SEQUENCE</scope>
</reference>
<feature type="non-terminal residue" evidence="2">
    <location>
        <position position="42"/>
    </location>
</feature>
<protein>
    <submittedName>
        <fullName evidence="2">Jg13463 protein</fullName>
    </submittedName>
</protein>
<dbReference type="InterPro" id="IPR051585">
    <property type="entry name" value="STE20_Ser/Thr_Kinases"/>
</dbReference>
<feature type="region of interest" description="Disordered" evidence="1">
    <location>
        <begin position="1"/>
        <end position="30"/>
    </location>
</feature>
<keyword evidence="3" id="KW-1185">Reference proteome</keyword>
<organism evidence="2 3">
    <name type="scientific">Pararge aegeria aegeria</name>
    <dbReference type="NCBI Taxonomy" id="348720"/>
    <lineage>
        <taxon>Eukaryota</taxon>
        <taxon>Metazoa</taxon>
        <taxon>Ecdysozoa</taxon>
        <taxon>Arthropoda</taxon>
        <taxon>Hexapoda</taxon>
        <taxon>Insecta</taxon>
        <taxon>Pterygota</taxon>
        <taxon>Neoptera</taxon>
        <taxon>Endopterygota</taxon>
        <taxon>Lepidoptera</taxon>
        <taxon>Glossata</taxon>
        <taxon>Ditrysia</taxon>
        <taxon>Papilionoidea</taxon>
        <taxon>Nymphalidae</taxon>
        <taxon>Satyrinae</taxon>
        <taxon>Satyrini</taxon>
        <taxon>Parargina</taxon>
        <taxon>Pararge</taxon>
    </lineage>
</organism>
<gene>
    <name evidence="2" type="primary">jg13463</name>
    <name evidence="2" type="ORF">PAEG_LOCUS9</name>
</gene>
<comment type="caution">
    <text evidence="2">The sequence shown here is derived from an EMBL/GenBank/DDBJ whole genome shotgun (WGS) entry which is preliminary data.</text>
</comment>
<accession>A0A8S4QB59</accession>
<name>A0A8S4QB59_9NEOP</name>
<dbReference type="Proteomes" id="UP000838756">
    <property type="component" value="Unassembled WGS sequence"/>
</dbReference>
<proteinExistence type="predicted"/>
<dbReference type="AlphaFoldDB" id="A0A8S4QB59"/>
<dbReference type="PANTHER" id="PTHR46538">
    <property type="entry name" value="PROTEIN KINASE DOMAIN-CONTAINING PROTEIN"/>
    <property type="match status" value="1"/>
</dbReference>